<dbReference type="GeneID" id="66065449"/>
<feature type="transmembrane region" description="Helical" evidence="6">
    <location>
        <begin position="356"/>
        <end position="375"/>
    </location>
</feature>
<dbReference type="Pfam" id="PF07690">
    <property type="entry name" value="MFS_1"/>
    <property type="match status" value="1"/>
</dbReference>
<feature type="transmembrane region" description="Helical" evidence="6">
    <location>
        <begin position="415"/>
        <end position="435"/>
    </location>
</feature>
<dbReference type="InterPro" id="IPR011701">
    <property type="entry name" value="MFS"/>
</dbReference>
<comment type="subcellular location">
    <subcellularLocation>
        <location evidence="1">Membrane</location>
        <topology evidence="1">Multi-pass membrane protein</topology>
    </subcellularLocation>
</comment>
<keyword evidence="9" id="KW-1185">Reference proteome</keyword>
<feature type="transmembrane region" description="Helical" evidence="6">
    <location>
        <begin position="63"/>
        <end position="81"/>
    </location>
</feature>
<keyword evidence="4 6" id="KW-1133">Transmembrane helix</keyword>
<protein>
    <recommendedName>
        <fullName evidence="7">Major facilitator superfamily (MFS) profile domain-containing protein</fullName>
    </recommendedName>
</protein>
<dbReference type="SUPFAM" id="SSF103473">
    <property type="entry name" value="MFS general substrate transporter"/>
    <property type="match status" value="1"/>
</dbReference>
<reference evidence="8" key="1">
    <citation type="submission" date="2020-03" db="EMBL/GenBank/DDBJ databases">
        <title>A mixture of massive structural variations and highly conserved coding sequences in Ustilaginoidea virens genome.</title>
        <authorList>
            <person name="Zhang K."/>
            <person name="Zhao Z."/>
            <person name="Zhang Z."/>
            <person name="Li Y."/>
            <person name="Hsiang T."/>
            <person name="Sun W."/>
        </authorList>
    </citation>
    <scope>NUCLEOTIDE SEQUENCE</scope>
    <source>
        <strain evidence="8">UV-8b</strain>
    </source>
</reference>
<evidence type="ECO:0000256" key="4">
    <source>
        <dbReference type="ARBA" id="ARBA00022989"/>
    </source>
</evidence>
<dbReference type="PANTHER" id="PTHR43791">
    <property type="entry name" value="PERMEASE-RELATED"/>
    <property type="match status" value="1"/>
</dbReference>
<dbReference type="FunFam" id="1.20.1250.20:FF:000013">
    <property type="entry name" value="MFS general substrate transporter"/>
    <property type="match status" value="1"/>
</dbReference>
<feature type="transmembrane region" description="Helical" evidence="6">
    <location>
        <begin position="186"/>
        <end position="209"/>
    </location>
</feature>
<evidence type="ECO:0000256" key="5">
    <source>
        <dbReference type="ARBA" id="ARBA00023136"/>
    </source>
</evidence>
<feature type="transmembrane region" description="Helical" evidence="6">
    <location>
        <begin position="441"/>
        <end position="463"/>
    </location>
</feature>
<gene>
    <name evidence="8" type="ORF">UV8b_04671</name>
</gene>
<dbReference type="PROSITE" id="PS50850">
    <property type="entry name" value="MFS"/>
    <property type="match status" value="1"/>
</dbReference>
<keyword evidence="2" id="KW-0813">Transport</keyword>
<feature type="transmembrane region" description="Helical" evidence="6">
    <location>
        <begin position="102"/>
        <end position="123"/>
    </location>
</feature>
<feature type="transmembrane region" description="Helical" evidence="6">
    <location>
        <begin position="221"/>
        <end position="241"/>
    </location>
</feature>
<proteinExistence type="predicted"/>
<evidence type="ECO:0000256" key="3">
    <source>
        <dbReference type="ARBA" id="ARBA00022692"/>
    </source>
</evidence>
<feature type="transmembrane region" description="Helical" evidence="6">
    <location>
        <begin position="330"/>
        <end position="347"/>
    </location>
</feature>
<dbReference type="KEGG" id="uvi:66065449"/>
<sequence length="500" mass="54042">MAMATAEEAAALARPTPLGAAAADGRHIRRVALDRTGDNNGGNDGDDDAAVERRVVKKFDRHVLTLLFVLFLLSFLDRSNIGNARIAGMQRQLNLSGDQYDWLLTIFYIAYILFEPLIVLFKMVPARRWIAVLVAGWGVAATAQAAAQSWSALMACRFFLAAFEAGFGPGIVYLLSFYYLRRELGLRIAVFFSAAPLATCFAGALAYAVTSGRAALAGWRLLFLVEGAPVLAMAVVAYLAMPDAAPDAWFLTPRERRAARARQVRQVGKETRVGRLDWRDAVAASADLKPWLTALMYFSCNVSYSSLPVFLPTILHDMGFSGLDAQGLSAPPYFVAFLVTIATTIVADRTQQRGRMVAGMALVGGAGYVVLASATSTGARYAAVFLAAAGVFPTIANILPWVLNNQGSDERRGASIVILNLVGQCGPLLGTRVYPEHEGPYYVKGHAVCAAFMLLVALLAVALRARLARENRELDARYGDPASHGDEGVENYGPSYRYVL</sequence>
<dbReference type="Gene3D" id="1.20.1250.20">
    <property type="entry name" value="MFS general substrate transporter like domains"/>
    <property type="match status" value="2"/>
</dbReference>
<dbReference type="OrthoDB" id="2985014at2759"/>
<evidence type="ECO:0000313" key="8">
    <source>
        <dbReference type="EMBL" id="QUC20430.1"/>
    </source>
</evidence>
<feature type="domain" description="Major facilitator superfamily (MFS) profile" evidence="7">
    <location>
        <begin position="63"/>
        <end position="468"/>
    </location>
</feature>
<evidence type="ECO:0000256" key="6">
    <source>
        <dbReference type="SAM" id="Phobius"/>
    </source>
</evidence>
<feature type="transmembrane region" description="Helical" evidence="6">
    <location>
        <begin position="381"/>
        <end position="403"/>
    </location>
</feature>
<dbReference type="InterPro" id="IPR020846">
    <property type="entry name" value="MFS_dom"/>
</dbReference>
<dbReference type="GO" id="GO:0016020">
    <property type="term" value="C:membrane"/>
    <property type="evidence" value="ECO:0007669"/>
    <property type="project" value="UniProtKB-SubCell"/>
</dbReference>
<evidence type="ECO:0000256" key="2">
    <source>
        <dbReference type="ARBA" id="ARBA00022448"/>
    </source>
</evidence>
<evidence type="ECO:0000259" key="7">
    <source>
        <dbReference type="PROSITE" id="PS50850"/>
    </source>
</evidence>
<dbReference type="PANTHER" id="PTHR43791:SF36">
    <property type="entry name" value="TRANSPORTER, PUTATIVE (AFU_ORTHOLOGUE AFUA_6G08340)-RELATED"/>
    <property type="match status" value="1"/>
</dbReference>
<dbReference type="AlphaFoldDB" id="A0A8E5HSA0"/>
<organism evidence="8 9">
    <name type="scientific">Ustilaginoidea virens</name>
    <name type="common">Rice false smut fungus</name>
    <name type="synonym">Villosiclava virens</name>
    <dbReference type="NCBI Taxonomy" id="1159556"/>
    <lineage>
        <taxon>Eukaryota</taxon>
        <taxon>Fungi</taxon>
        <taxon>Dikarya</taxon>
        <taxon>Ascomycota</taxon>
        <taxon>Pezizomycotina</taxon>
        <taxon>Sordariomycetes</taxon>
        <taxon>Hypocreomycetidae</taxon>
        <taxon>Hypocreales</taxon>
        <taxon>Clavicipitaceae</taxon>
        <taxon>Ustilaginoidea</taxon>
    </lineage>
</organism>
<keyword evidence="3 6" id="KW-0812">Transmembrane</keyword>
<dbReference type="FunFam" id="1.20.1250.20:FF:000018">
    <property type="entry name" value="MFS transporter permease"/>
    <property type="match status" value="1"/>
</dbReference>
<feature type="transmembrane region" description="Helical" evidence="6">
    <location>
        <begin position="159"/>
        <end position="180"/>
    </location>
</feature>
<accession>A0A8E5HSA0</accession>
<feature type="transmembrane region" description="Helical" evidence="6">
    <location>
        <begin position="129"/>
        <end position="147"/>
    </location>
</feature>
<name>A0A8E5HSA0_USTVR</name>
<dbReference type="GO" id="GO:0022857">
    <property type="term" value="F:transmembrane transporter activity"/>
    <property type="evidence" value="ECO:0007669"/>
    <property type="project" value="InterPro"/>
</dbReference>
<dbReference type="EMBL" id="CP072756">
    <property type="protein sequence ID" value="QUC20430.1"/>
    <property type="molecule type" value="Genomic_DNA"/>
</dbReference>
<evidence type="ECO:0000313" key="9">
    <source>
        <dbReference type="Proteomes" id="UP000027002"/>
    </source>
</evidence>
<dbReference type="RefSeq" id="XP_042998103.1">
    <property type="nucleotide sequence ID" value="XM_043142169.1"/>
</dbReference>
<evidence type="ECO:0000256" key="1">
    <source>
        <dbReference type="ARBA" id="ARBA00004141"/>
    </source>
</evidence>
<keyword evidence="5 6" id="KW-0472">Membrane</keyword>
<dbReference type="Proteomes" id="UP000027002">
    <property type="component" value="Chromosome 4"/>
</dbReference>
<dbReference type="InterPro" id="IPR036259">
    <property type="entry name" value="MFS_trans_sf"/>
</dbReference>